<proteinExistence type="predicted"/>
<keyword evidence="2" id="KW-1185">Reference proteome</keyword>
<comment type="caution">
    <text evidence="1">The sequence shown here is derived from an EMBL/GenBank/DDBJ whole genome shotgun (WGS) entry which is preliminary data.</text>
</comment>
<gene>
    <name evidence="1" type="ORF">RPERSI_LOCUS5978</name>
</gene>
<evidence type="ECO:0000313" key="2">
    <source>
        <dbReference type="Proteomes" id="UP000789920"/>
    </source>
</evidence>
<organism evidence="1 2">
    <name type="scientific">Racocetra persica</name>
    <dbReference type="NCBI Taxonomy" id="160502"/>
    <lineage>
        <taxon>Eukaryota</taxon>
        <taxon>Fungi</taxon>
        <taxon>Fungi incertae sedis</taxon>
        <taxon>Mucoromycota</taxon>
        <taxon>Glomeromycotina</taxon>
        <taxon>Glomeromycetes</taxon>
        <taxon>Diversisporales</taxon>
        <taxon>Gigasporaceae</taxon>
        <taxon>Racocetra</taxon>
    </lineage>
</organism>
<name>A0ACA9MMW1_9GLOM</name>
<accession>A0ACA9MMW1</accession>
<sequence>ILGSTAQIALVINCLTAAITLFGLFVVCCGESAQALKIYSGLFILAVIVHFIYAIYFVFVAASNDVLRYYMGTAISQFVGYLFGVCFAKVIVDYTKLVGLEQQNAQTPGRVEASNMTNHQVVN</sequence>
<dbReference type="EMBL" id="CAJVQC010009274">
    <property type="protein sequence ID" value="CAG8602597.1"/>
    <property type="molecule type" value="Genomic_DNA"/>
</dbReference>
<protein>
    <submittedName>
        <fullName evidence="1">2160_t:CDS:1</fullName>
    </submittedName>
</protein>
<evidence type="ECO:0000313" key="1">
    <source>
        <dbReference type="EMBL" id="CAG8602597.1"/>
    </source>
</evidence>
<dbReference type="Proteomes" id="UP000789920">
    <property type="component" value="Unassembled WGS sequence"/>
</dbReference>
<reference evidence="1" key="1">
    <citation type="submission" date="2021-06" db="EMBL/GenBank/DDBJ databases">
        <authorList>
            <person name="Kallberg Y."/>
            <person name="Tangrot J."/>
            <person name="Rosling A."/>
        </authorList>
    </citation>
    <scope>NUCLEOTIDE SEQUENCE</scope>
    <source>
        <strain evidence="1">MA461A</strain>
    </source>
</reference>
<feature type="non-terminal residue" evidence="1">
    <location>
        <position position="1"/>
    </location>
</feature>